<dbReference type="Gene3D" id="2.60.200.20">
    <property type="match status" value="1"/>
</dbReference>
<keyword evidence="2" id="KW-0378">Hydrolase</keyword>
<dbReference type="GO" id="GO:0004252">
    <property type="term" value="F:serine-type endopeptidase activity"/>
    <property type="evidence" value="ECO:0007669"/>
    <property type="project" value="InterPro"/>
</dbReference>
<gene>
    <name evidence="6" type="ORF">AVDCRST_MAG85-4139</name>
</gene>
<proteinExistence type="predicted"/>
<reference evidence="6" key="1">
    <citation type="submission" date="2020-02" db="EMBL/GenBank/DDBJ databases">
        <authorList>
            <person name="Meier V. D."/>
        </authorList>
    </citation>
    <scope>NUCLEOTIDE SEQUENCE</scope>
    <source>
        <strain evidence="6">AVDCRST_MAG85</strain>
    </source>
</reference>
<dbReference type="InterPro" id="IPR001940">
    <property type="entry name" value="Peptidase_S1C"/>
</dbReference>
<keyword evidence="1" id="KW-0645">Protease</keyword>
<dbReference type="EMBL" id="CADCVT010000469">
    <property type="protein sequence ID" value="CAA9536146.1"/>
    <property type="molecule type" value="Genomic_DNA"/>
</dbReference>
<dbReference type="InterPro" id="IPR008984">
    <property type="entry name" value="SMAD_FHA_dom_sf"/>
</dbReference>
<feature type="compositionally biased region" description="Basic and acidic residues" evidence="3">
    <location>
        <begin position="119"/>
        <end position="130"/>
    </location>
</feature>
<evidence type="ECO:0000256" key="4">
    <source>
        <dbReference type="SAM" id="Phobius"/>
    </source>
</evidence>
<evidence type="ECO:0000259" key="5">
    <source>
        <dbReference type="Pfam" id="PF16697"/>
    </source>
</evidence>
<name>A0A6J4TZ32_9ACTN</name>
<evidence type="ECO:0000256" key="2">
    <source>
        <dbReference type="ARBA" id="ARBA00022801"/>
    </source>
</evidence>
<dbReference type="CDD" id="cd00060">
    <property type="entry name" value="FHA"/>
    <property type="match status" value="1"/>
</dbReference>
<dbReference type="InterPro" id="IPR051201">
    <property type="entry name" value="Chloro_Bact_Ser_Proteases"/>
</dbReference>
<dbReference type="Gene3D" id="2.30.42.10">
    <property type="match status" value="1"/>
</dbReference>
<organism evidence="6">
    <name type="scientific">uncultured Solirubrobacteraceae bacterium</name>
    <dbReference type="NCBI Taxonomy" id="1162706"/>
    <lineage>
        <taxon>Bacteria</taxon>
        <taxon>Bacillati</taxon>
        <taxon>Actinomycetota</taxon>
        <taxon>Thermoleophilia</taxon>
        <taxon>Solirubrobacterales</taxon>
        <taxon>Solirubrobacteraceae</taxon>
        <taxon>environmental samples</taxon>
    </lineage>
</organism>
<dbReference type="PANTHER" id="PTHR43343">
    <property type="entry name" value="PEPTIDASE S12"/>
    <property type="match status" value="1"/>
</dbReference>
<accession>A0A6J4TZ32</accession>
<feature type="region of interest" description="Disordered" evidence="3">
    <location>
        <begin position="119"/>
        <end position="152"/>
    </location>
</feature>
<dbReference type="PRINTS" id="PR00834">
    <property type="entry name" value="PROTEASES2C"/>
</dbReference>
<sequence length="492" mass="51427">MPRGAPFFVRVVWINSLRGKWVCVWIHVTSGLDRGRAVEVTDEAVTIGSGTGCSLVLTDPDVAPLHASVRCAREGDGCELVPLADDRRTTVDGSPVEGPTPVAVGTRVVVGDVQLEARAEAPADPDRPIDEDLAAALGSDGPNADEGLTSVRDRRRIRRNTALALSGIALAALVGLLVVTGVIGGGDDDVDVADVVKRAAPSTVRVLAREDRSEGSGTGWVLDAKEGLVVTNFHVVSAGNELSVAVDGAERDAKLIGAAPCDDLAVVQVAERDGLKALSLASPSSIQQGEQVIAVGYAAGAGDEDKLTSTTGVVSVASQPLKSPSPDTPDFPDMIQTDAAINPGNSGGPLLNADRRLVGVNTAVLLERGGVPLQNIGYAIGVERVKEVVGDLRRRRSESFLGTGLTVLPEQERRRARLPRGVLTVSAFKGTPADDAGLEGQSVLVTSIDGEKLLGTMADYCRKTKGKRSGQKVQLQIVERNGTKRRIPLELG</sequence>
<dbReference type="Gene3D" id="2.40.10.120">
    <property type="match status" value="1"/>
</dbReference>
<dbReference type="GO" id="GO:0006508">
    <property type="term" value="P:proteolysis"/>
    <property type="evidence" value="ECO:0007669"/>
    <property type="project" value="UniProtKB-KW"/>
</dbReference>
<feature type="domain" description="YscD cytoplasmic" evidence="5">
    <location>
        <begin position="28"/>
        <end position="116"/>
    </location>
</feature>
<protein>
    <recommendedName>
        <fullName evidence="5">YscD cytoplasmic domain-containing protein</fullName>
    </recommendedName>
</protein>
<dbReference type="PANTHER" id="PTHR43343:SF3">
    <property type="entry name" value="PROTEASE DO-LIKE 8, CHLOROPLASTIC"/>
    <property type="match status" value="1"/>
</dbReference>
<keyword evidence="4" id="KW-1133">Transmembrane helix</keyword>
<evidence type="ECO:0000256" key="1">
    <source>
        <dbReference type="ARBA" id="ARBA00022670"/>
    </source>
</evidence>
<evidence type="ECO:0000313" key="6">
    <source>
        <dbReference type="EMBL" id="CAA9536146.1"/>
    </source>
</evidence>
<dbReference type="InterPro" id="IPR036034">
    <property type="entry name" value="PDZ_sf"/>
</dbReference>
<dbReference type="AlphaFoldDB" id="A0A6J4TZ32"/>
<dbReference type="SUPFAM" id="SSF50494">
    <property type="entry name" value="Trypsin-like serine proteases"/>
    <property type="match status" value="1"/>
</dbReference>
<dbReference type="InterPro" id="IPR032030">
    <property type="entry name" value="YscD_cytoplasmic_dom"/>
</dbReference>
<dbReference type="InterPro" id="IPR009003">
    <property type="entry name" value="Peptidase_S1_PA"/>
</dbReference>
<dbReference type="Pfam" id="PF13365">
    <property type="entry name" value="Trypsin_2"/>
    <property type="match status" value="1"/>
</dbReference>
<evidence type="ECO:0000256" key="3">
    <source>
        <dbReference type="SAM" id="MobiDB-lite"/>
    </source>
</evidence>
<dbReference type="SUPFAM" id="SSF49879">
    <property type="entry name" value="SMAD/FHA domain"/>
    <property type="match status" value="1"/>
</dbReference>
<keyword evidence="4" id="KW-0812">Transmembrane</keyword>
<dbReference type="Pfam" id="PF16697">
    <property type="entry name" value="Yop-YscD_cpl"/>
    <property type="match status" value="1"/>
</dbReference>
<feature type="transmembrane region" description="Helical" evidence="4">
    <location>
        <begin position="162"/>
        <end position="183"/>
    </location>
</feature>
<keyword evidence="4" id="KW-0472">Membrane</keyword>